<dbReference type="InterPro" id="IPR023828">
    <property type="entry name" value="Peptidase_S8_Ser-AS"/>
</dbReference>
<dbReference type="Pfam" id="PF00082">
    <property type="entry name" value="Peptidase_S8"/>
    <property type="match status" value="1"/>
</dbReference>
<dbReference type="InterPro" id="IPR034213">
    <property type="entry name" value="S8_Vpr-like"/>
</dbReference>
<dbReference type="KEGG" id="scor:J3U87_07690"/>
<dbReference type="PROSITE" id="PS51892">
    <property type="entry name" value="SUBTILASE"/>
    <property type="match status" value="1"/>
</dbReference>
<sequence>MRRLFLLIHIVFLSLTIPARPGEAAIQGQARPTGWILVLESPSLRQRLAQWRQARLAEATIATNLEQARQRNRAERDTLIRDLQAAGNFGEPTQVRHFEQLIHAIAVPASQAQISRFQRHPLVAGVFPDHRLSVPMDAVSPADAKTPQTSPSPAGKRTGAGTGMRIGILDSGIDHTHPDLGGGFGEGFKVAGGWDFVNGDADPFDDVGHGTLVAGIAAADGVVQGVAPGALLIAYKVAGADGSASTSATIAALERAMDPDENPLTDDHLDIVNLSLSGDGGPNEPLAQAIDMAESAGICVITAAGNSGRYANIKGPAAARAAITVGAANGDSEVANFSTRGPVRDPGAPEVIKPNLIAPGTAIVTTRLGGGHGKASGTSMAAPHVAGAAALLREAHPNWTPARIKASLMNHAIDLEENLFAQGAGSIDLDSAMEPFALLEPAELYLGRVNLHRTPWQYTTLLTLTNPGSEPQDYELQIGADLPEGIHLEIVPNQLTLAANESREVQLLCRVDTANPPAPDLLARGHEGRIEVHSQDRVLSHPWLLSRTVMLSPRFDKPLSRLQIFDDEGTFARDWIATEDDPLPEDFAFEVPPTPIHMIAWLHGDDTTGAYLLVHEHALFDLDDAPSFKSATAEHRLDLSLLDHAGMPLAWPSAAQRDVLIRLRHEPTQTLFAIQHQKIPTLATNQISSQFSIDQVAIAEFAWDPHTYVARAGQTGVTASSTETADARDFKSITFSLDQADLPGGTVLFPDLQVAGIGQQFMSQNTLQPTRDATGHPLRHALLLSPDDEHESPQYLRWVWYRGNSSVQPDFENPVAQSTWFGANDSERLVLYPQLSQLNRNASGQDLTETGRIRVSQGLNYFNPTFAISDAQVRIQSPVTNTLSPMLIADAWHGGSQRALVYQIVDSSGIPRSGTFTSTKALDIEPGPVQLELSYRGWQADTTWSGSVVVDVDSTRKDADPPRFTALRLELDGRRVEDPTPGTELVFDVADESGVGTVTVDWRPNQAPEWIALAPEVSDGTYRVALPEPEGSQPFTDLRIAATDALGNRQEQRMTRALAWRREVSLADSRLYDHLLALHDDNEDGSLSLEEARRIETISARGLGLESLEGIHYLENLTDLDVAANALTELPETLASLPLSDLDLSDNQLSEVEVVTRIATIRSLRLEGNLLGPNDCPSIERLRGHAALDLTVEPQTDVAQIACDCMPRIVDQSLRVEGCSGDAVSLAVAAESCPEQGLVYQWWFEDQRVQGANDAELVLNDFDSGQAGYYRVEVGGSQGVIASAWIEVAAVAVETGVAAETVLAAGSEPTMLTAEFSCAADELVWHWRNLEDQSIFGAQANPVVLEPRPNATAHYRLEVSHPSTGHEATHDITVLVPADPERWPDPNDDGRADIADHAVLRPVWSETGHGSDLDVDGDGFVRVTDFLYFLSDTP</sequence>
<evidence type="ECO:0000313" key="11">
    <source>
        <dbReference type="EMBL" id="QTD52342.1"/>
    </source>
</evidence>
<evidence type="ECO:0000259" key="10">
    <source>
        <dbReference type="Pfam" id="PF00082"/>
    </source>
</evidence>
<dbReference type="Gene3D" id="2.60.40.10">
    <property type="entry name" value="Immunoglobulins"/>
    <property type="match status" value="1"/>
</dbReference>
<evidence type="ECO:0000256" key="5">
    <source>
        <dbReference type="PIRSR" id="PIRSR615500-1"/>
    </source>
</evidence>
<comment type="similarity">
    <text evidence="1 6 7">Belongs to the peptidase S8 family.</text>
</comment>
<dbReference type="PANTHER" id="PTHR43806:SF65">
    <property type="entry name" value="SERINE PROTEASE APRX"/>
    <property type="match status" value="1"/>
</dbReference>
<name>A0A8A4TTH2_SULCO</name>
<dbReference type="EMBL" id="CP071793">
    <property type="protein sequence ID" value="QTD52342.1"/>
    <property type="molecule type" value="Genomic_DNA"/>
</dbReference>
<dbReference type="InterPro" id="IPR050131">
    <property type="entry name" value="Peptidase_S8_subtilisin-like"/>
</dbReference>
<keyword evidence="4 6" id="KW-0720">Serine protease</keyword>
<dbReference type="PROSITE" id="PS00137">
    <property type="entry name" value="SUBTILASE_HIS"/>
    <property type="match status" value="1"/>
</dbReference>
<dbReference type="GO" id="GO:0004252">
    <property type="term" value="F:serine-type endopeptidase activity"/>
    <property type="evidence" value="ECO:0007669"/>
    <property type="project" value="UniProtKB-UniRule"/>
</dbReference>
<evidence type="ECO:0000256" key="9">
    <source>
        <dbReference type="SAM" id="SignalP"/>
    </source>
</evidence>
<keyword evidence="2 6" id="KW-0645">Protease</keyword>
<organism evidence="11 12">
    <name type="scientific">Sulfidibacter corallicola</name>
    <dbReference type="NCBI Taxonomy" id="2818388"/>
    <lineage>
        <taxon>Bacteria</taxon>
        <taxon>Pseudomonadati</taxon>
        <taxon>Acidobacteriota</taxon>
        <taxon>Holophagae</taxon>
        <taxon>Acanthopleuribacterales</taxon>
        <taxon>Acanthopleuribacteraceae</taxon>
        <taxon>Sulfidibacter</taxon>
    </lineage>
</organism>
<keyword evidence="3 6" id="KW-0378">Hydrolase</keyword>
<feature type="chain" id="PRO_5035274813" evidence="9">
    <location>
        <begin position="20"/>
        <end position="1434"/>
    </location>
</feature>
<dbReference type="InterPro" id="IPR036852">
    <property type="entry name" value="Peptidase_S8/S53_dom_sf"/>
</dbReference>
<dbReference type="Proteomes" id="UP000663929">
    <property type="component" value="Chromosome"/>
</dbReference>
<evidence type="ECO:0000256" key="4">
    <source>
        <dbReference type="ARBA" id="ARBA00022825"/>
    </source>
</evidence>
<evidence type="ECO:0000256" key="6">
    <source>
        <dbReference type="PROSITE-ProRule" id="PRU01240"/>
    </source>
</evidence>
<dbReference type="InterPro" id="IPR022398">
    <property type="entry name" value="Peptidase_S8_His-AS"/>
</dbReference>
<dbReference type="GO" id="GO:0006508">
    <property type="term" value="P:proteolysis"/>
    <property type="evidence" value="ECO:0007669"/>
    <property type="project" value="UniProtKB-KW"/>
</dbReference>
<dbReference type="SUPFAM" id="SSF52743">
    <property type="entry name" value="Subtilisin-like"/>
    <property type="match status" value="1"/>
</dbReference>
<evidence type="ECO:0000256" key="7">
    <source>
        <dbReference type="RuleBase" id="RU003355"/>
    </source>
</evidence>
<evidence type="ECO:0000256" key="1">
    <source>
        <dbReference type="ARBA" id="ARBA00011073"/>
    </source>
</evidence>
<keyword evidence="12" id="KW-1185">Reference proteome</keyword>
<feature type="region of interest" description="Disordered" evidence="8">
    <location>
        <begin position="140"/>
        <end position="161"/>
    </location>
</feature>
<feature type="signal peptide" evidence="9">
    <location>
        <begin position="1"/>
        <end position="19"/>
    </location>
</feature>
<evidence type="ECO:0000256" key="2">
    <source>
        <dbReference type="ARBA" id="ARBA00022670"/>
    </source>
</evidence>
<gene>
    <name evidence="11" type="ORF">J3U87_07690</name>
</gene>
<dbReference type="PRINTS" id="PR00723">
    <property type="entry name" value="SUBTILISIN"/>
</dbReference>
<dbReference type="PROSITE" id="PS00138">
    <property type="entry name" value="SUBTILASE_SER"/>
    <property type="match status" value="1"/>
</dbReference>
<reference evidence="11" key="1">
    <citation type="submission" date="2021-03" db="EMBL/GenBank/DDBJ databases">
        <title>Acanthopleuribacteraceae sp. M133.</title>
        <authorList>
            <person name="Wang G."/>
        </authorList>
    </citation>
    <scope>NUCLEOTIDE SEQUENCE</scope>
    <source>
        <strain evidence="11">M133</strain>
    </source>
</reference>
<feature type="active site" description="Charge relay system" evidence="5 6">
    <location>
        <position position="170"/>
    </location>
</feature>
<dbReference type="PANTHER" id="PTHR43806">
    <property type="entry name" value="PEPTIDASE S8"/>
    <property type="match status" value="1"/>
</dbReference>
<proteinExistence type="inferred from homology"/>
<evidence type="ECO:0000313" key="12">
    <source>
        <dbReference type="Proteomes" id="UP000663929"/>
    </source>
</evidence>
<feature type="active site" description="Charge relay system" evidence="5 6">
    <location>
        <position position="379"/>
    </location>
</feature>
<feature type="domain" description="Peptidase S8/S53" evidence="10">
    <location>
        <begin position="161"/>
        <end position="425"/>
    </location>
</feature>
<dbReference type="InterPro" id="IPR015500">
    <property type="entry name" value="Peptidase_S8_subtilisin-rel"/>
</dbReference>
<dbReference type="InterPro" id="IPR023827">
    <property type="entry name" value="Peptidase_S8_Asp-AS"/>
</dbReference>
<dbReference type="InterPro" id="IPR013783">
    <property type="entry name" value="Ig-like_fold"/>
</dbReference>
<dbReference type="InterPro" id="IPR000209">
    <property type="entry name" value="Peptidase_S8/S53_dom"/>
</dbReference>
<dbReference type="RefSeq" id="WP_237382450.1">
    <property type="nucleotide sequence ID" value="NZ_CP071793.1"/>
</dbReference>
<feature type="active site" description="Charge relay system" evidence="5 6">
    <location>
        <position position="209"/>
    </location>
</feature>
<evidence type="ECO:0000256" key="8">
    <source>
        <dbReference type="SAM" id="MobiDB-lite"/>
    </source>
</evidence>
<keyword evidence="9" id="KW-0732">Signal</keyword>
<protein>
    <submittedName>
        <fullName evidence="11">S8 family serine peptidase</fullName>
    </submittedName>
</protein>
<accession>A0A8A4TTH2</accession>
<evidence type="ECO:0000256" key="3">
    <source>
        <dbReference type="ARBA" id="ARBA00022801"/>
    </source>
</evidence>
<dbReference type="Gene3D" id="3.40.50.200">
    <property type="entry name" value="Peptidase S8/S53 domain"/>
    <property type="match status" value="1"/>
</dbReference>
<dbReference type="Gene3D" id="3.80.10.10">
    <property type="entry name" value="Ribonuclease Inhibitor"/>
    <property type="match status" value="1"/>
</dbReference>
<dbReference type="SUPFAM" id="SSF52075">
    <property type="entry name" value="Outer arm dynein light chain 1"/>
    <property type="match status" value="1"/>
</dbReference>
<dbReference type="CDD" id="cd07474">
    <property type="entry name" value="Peptidases_S8_subtilisin_Vpr-like"/>
    <property type="match status" value="1"/>
</dbReference>
<dbReference type="PROSITE" id="PS00136">
    <property type="entry name" value="SUBTILASE_ASP"/>
    <property type="match status" value="1"/>
</dbReference>
<dbReference type="InterPro" id="IPR032675">
    <property type="entry name" value="LRR_dom_sf"/>
</dbReference>